<protein>
    <submittedName>
        <fullName evidence="1">Uncharacterized protein</fullName>
    </submittedName>
</protein>
<dbReference type="EMBL" id="FQZZ01000015">
    <property type="protein sequence ID" value="SHK97750.1"/>
    <property type="molecule type" value="Genomic_DNA"/>
</dbReference>
<evidence type="ECO:0000313" key="2">
    <source>
        <dbReference type="Proteomes" id="UP000324252"/>
    </source>
</evidence>
<name>A0A1H0P114_9RHOB</name>
<proteinExistence type="predicted"/>
<sequence length="86" mass="9559">MPQEKFLNYQASFDSLTETYVVCDQKVRTRHVNGANHRIELEVFDAHAASERSLKKTAISVGRGAPPNGIQEGLQLLSIIFTGNGW</sequence>
<dbReference type="AlphaFoldDB" id="A0A1H0P114"/>
<organism evidence="1 2">
    <name type="scientific">Lutimaribacter pacificus</name>
    <dbReference type="NCBI Taxonomy" id="391948"/>
    <lineage>
        <taxon>Bacteria</taxon>
        <taxon>Pseudomonadati</taxon>
        <taxon>Pseudomonadota</taxon>
        <taxon>Alphaproteobacteria</taxon>
        <taxon>Rhodobacterales</taxon>
        <taxon>Roseobacteraceae</taxon>
        <taxon>Lutimaribacter</taxon>
    </lineage>
</organism>
<gene>
    <name evidence="1" type="ORF">SAMN05444142_11520</name>
</gene>
<reference evidence="1 2" key="1">
    <citation type="submission" date="2016-11" db="EMBL/GenBank/DDBJ databases">
        <authorList>
            <person name="Varghese N."/>
            <person name="Submissions S."/>
        </authorList>
    </citation>
    <scope>NUCLEOTIDE SEQUENCE [LARGE SCALE GENOMIC DNA]</scope>
    <source>
        <strain evidence="1 2">DSM 29620</strain>
    </source>
</reference>
<accession>A0A1H0P114</accession>
<keyword evidence="2" id="KW-1185">Reference proteome</keyword>
<evidence type="ECO:0000313" key="1">
    <source>
        <dbReference type="EMBL" id="SHK97750.1"/>
    </source>
</evidence>
<dbReference type="Proteomes" id="UP000324252">
    <property type="component" value="Unassembled WGS sequence"/>
</dbReference>